<sequence>MPVPKRFKVASTSLPLAVGWGWNLCLYMGMLTGLLTLMLLLLWMLLRQLRNSVGKSTLQPVRSFRQLPLDQRPDGSLACSLQHNTCGLMRSDITARSHGCVCFTSLVELHRARRMTVCSPSVLF</sequence>
<gene>
    <name evidence="2" type="ORF">D4764_09G0004150</name>
</gene>
<evidence type="ECO:0000256" key="1">
    <source>
        <dbReference type="SAM" id="Phobius"/>
    </source>
</evidence>
<protein>
    <submittedName>
        <fullName evidence="2">Uncharacterized protein</fullName>
    </submittedName>
</protein>
<dbReference type="AlphaFoldDB" id="A0A5C6MJN4"/>
<dbReference type="EMBL" id="RHFK02000022">
    <property type="protein sequence ID" value="TWW55366.1"/>
    <property type="molecule type" value="Genomic_DNA"/>
</dbReference>
<feature type="transmembrane region" description="Helical" evidence="1">
    <location>
        <begin position="20"/>
        <end position="46"/>
    </location>
</feature>
<reference evidence="2 3" key="1">
    <citation type="submission" date="2019-04" db="EMBL/GenBank/DDBJ databases">
        <title>Chromosome genome assembly for Takifugu flavidus.</title>
        <authorList>
            <person name="Xiao S."/>
        </authorList>
    </citation>
    <scope>NUCLEOTIDE SEQUENCE [LARGE SCALE GENOMIC DNA]</scope>
    <source>
        <strain evidence="2">HTHZ2018</strain>
        <tissue evidence="2">Muscle</tissue>
    </source>
</reference>
<name>A0A5C6MJN4_9TELE</name>
<keyword evidence="1" id="KW-0812">Transmembrane</keyword>
<keyword evidence="3" id="KW-1185">Reference proteome</keyword>
<organism evidence="2 3">
    <name type="scientific">Takifugu flavidus</name>
    <name type="common">sansaifugu</name>
    <dbReference type="NCBI Taxonomy" id="433684"/>
    <lineage>
        <taxon>Eukaryota</taxon>
        <taxon>Metazoa</taxon>
        <taxon>Chordata</taxon>
        <taxon>Craniata</taxon>
        <taxon>Vertebrata</taxon>
        <taxon>Euteleostomi</taxon>
        <taxon>Actinopterygii</taxon>
        <taxon>Neopterygii</taxon>
        <taxon>Teleostei</taxon>
        <taxon>Neoteleostei</taxon>
        <taxon>Acanthomorphata</taxon>
        <taxon>Eupercaria</taxon>
        <taxon>Tetraodontiformes</taxon>
        <taxon>Tetradontoidea</taxon>
        <taxon>Tetraodontidae</taxon>
        <taxon>Takifugu</taxon>
    </lineage>
</organism>
<accession>A0A5C6MJN4</accession>
<dbReference type="InterPro" id="IPR054149">
    <property type="entry name" value="SMIM43"/>
</dbReference>
<dbReference type="Proteomes" id="UP000324091">
    <property type="component" value="Chromosome 9"/>
</dbReference>
<comment type="caution">
    <text evidence="2">The sequence shown here is derived from an EMBL/GenBank/DDBJ whole genome shotgun (WGS) entry which is preliminary data.</text>
</comment>
<dbReference type="Pfam" id="PF21976">
    <property type="entry name" value="SMIM43"/>
    <property type="match status" value="1"/>
</dbReference>
<keyword evidence="1" id="KW-1133">Transmembrane helix</keyword>
<keyword evidence="1" id="KW-0472">Membrane</keyword>
<evidence type="ECO:0000313" key="2">
    <source>
        <dbReference type="EMBL" id="TWW55366.1"/>
    </source>
</evidence>
<proteinExistence type="predicted"/>
<evidence type="ECO:0000313" key="3">
    <source>
        <dbReference type="Proteomes" id="UP000324091"/>
    </source>
</evidence>